<dbReference type="Proteomes" id="UP000245910">
    <property type="component" value="Chromosome II"/>
</dbReference>
<dbReference type="EMBL" id="LN649230">
    <property type="protein sequence ID" value="CEI61768.1"/>
    <property type="molecule type" value="Genomic_DNA"/>
</dbReference>
<sequence length="112" mass="12410">MEDNLWTDLRWQKPCHVFQRSEDTFEFPRSGSGIPGLCYLGHLASPNSLMYIHQTNQPGKIITNRATSPHLSWISVDVSKVPEPVRSTCFGARKAGYRNVSRCGTIGGCGAD</sequence>
<protein>
    <submittedName>
        <fullName evidence="1">Uncharacterized protein</fullName>
    </submittedName>
</protein>
<evidence type="ECO:0000313" key="1">
    <source>
        <dbReference type="EMBL" id="CEI61768.1"/>
    </source>
</evidence>
<accession>A0A2L2SXX0</accession>
<name>A0A2L2SXX0_9HYPO</name>
<organism evidence="1 2">
    <name type="scientific">Fusarium venenatum</name>
    <dbReference type="NCBI Taxonomy" id="56646"/>
    <lineage>
        <taxon>Eukaryota</taxon>
        <taxon>Fungi</taxon>
        <taxon>Dikarya</taxon>
        <taxon>Ascomycota</taxon>
        <taxon>Pezizomycotina</taxon>
        <taxon>Sordariomycetes</taxon>
        <taxon>Hypocreomycetidae</taxon>
        <taxon>Hypocreales</taxon>
        <taxon>Nectriaceae</taxon>
        <taxon>Fusarium</taxon>
    </lineage>
</organism>
<keyword evidence="2" id="KW-1185">Reference proteome</keyword>
<reference evidence="2" key="1">
    <citation type="submission" date="2014-10" db="EMBL/GenBank/DDBJ databases">
        <authorList>
            <person name="King R."/>
        </authorList>
    </citation>
    <scope>NUCLEOTIDE SEQUENCE [LARGE SCALE GENOMIC DNA]</scope>
    <source>
        <strain evidence="2">A3/5</strain>
    </source>
</reference>
<dbReference type="AlphaFoldDB" id="A0A2L2SXX0"/>
<evidence type="ECO:0000313" key="2">
    <source>
        <dbReference type="Proteomes" id="UP000245910"/>
    </source>
</evidence>
<proteinExistence type="predicted"/>